<dbReference type="PROSITE" id="PS51257">
    <property type="entry name" value="PROKAR_LIPOPROTEIN"/>
    <property type="match status" value="1"/>
</dbReference>
<dbReference type="Proteomes" id="UP001364156">
    <property type="component" value="Chromosome"/>
</dbReference>
<evidence type="ECO:0000313" key="3">
    <source>
        <dbReference type="EMBL" id="WWR47536.1"/>
    </source>
</evidence>
<protein>
    <submittedName>
        <fullName evidence="3">Lipocalin family protein</fullName>
    </submittedName>
</protein>
<organism evidence="3 4">
    <name type="scientific">Roseovarius phycicola</name>
    <dbReference type="NCBI Taxonomy" id="3080976"/>
    <lineage>
        <taxon>Bacteria</taxon>
        <taxon>Pseudomonadati</taxon>
        <taxon>Pseudomonadota</taxon>
        <taxon>Alphaproteobacteria</taxon>
        <taxon>Rhodobacterales</taxon>
        <taxon>Roseobacteraceae</taxon>
        <taxon>Roseovarius</taxon>
    </lineage>
</organism>
<feature type="chain" id="PRO_5047392902" evidence="1">
    <location>
        <begin position="23"/>
        <end position="177"/>
    </location>
</feature>
<name>A0ABZ2HNN6_9RHOB</name>
<dbReference type="InterPro" id="IPR012674">
    <property type="entry name" value="Calycin"/>
</dbReference>
<keyword evidence="1" id="KW-0732">Signal</keyword>
<evidence type="ECO:0000256" key="1">
    <source>
        <dbReference type="SAM" id="SignalP"/>
    </source>
</evidence>
<feature type="signal peptide" evidence="1">
    <location>
        <begin position="1"/>
        <end position="22"/>
    </location>
</feature>
<dbReference type="SUPFAM" id="SSF50814">
    <property type="entry name" value="Lipocalins"/>
    <property type="match status" value="1"/>
</dbReference>
<sequence length="177" mass="19432">MKRTTKLAFAIAALISLSGCFGRTPVDDGFRDTSVPLTVTTRGTAADLAGPWHMRAHFPGDRSLALVTFIENLNGAPAVEFLRSDCLLSGDCETSAEVWRSAPLGQNRYRLTNGSGDSFELWVIWVDEGFRTAAIGTPDGSYGWVLDRKPTEGEDRIIAAREILSFNGYDTLRMIQK</sequence>
<dbReference type="InterPro" id="IPR000566">
    <property type="entry name" value="Lipocln_cytosolic_FA-bd_dom"/>
</dbReference>
<evidence type="ECO:0000313" key="4">
    <source>
        <dbReference type="Proteomes" id="UP001364156"/>
    </source>
</evidence>
<accession>A0ABZ2HNN6</accession>
<dbReference type="RefSeq" id="WP_338550363.1">
    <property type="nucleotide sequence ID" value="NZ_CP146069.1"/>
</dbReference>
<proteinExistence type="predicted"/>
<dbReference type="Gene3D" id="2.40.128.20">
    <property type="match status" value="1"/>
</dbReference>
<evidence type="ECO:0000259" key="2">
    <source>
        <dbReference type="Pfam" id="PF08212"/>
    </source>
</evidence>
<dbReference type="EMBL" id="CP146069">
    <property type="protein sequence ID" value="WWR47536.1"/>
    <property type="molecule type" value="Genomic_DNA"/>
</dbReference>
<feature type="domain" description="Lipocalin/cytosolic fatty-acid binding" evidence="2">
    <location>
        <begin position="119"/>
        <end position="175"/>
    </location>
</feature>
<gene>
    <name evidence="3" type="ORF">RZ517_05005</name>
</gene>
<reference evidence="3 4" key="1">
    <citation type="submission" date="2023-10" db="EMBL/GenBank/DDBJ databases">
        <title>Roseovarius strain S88 nov., isolated from a marine algae.</title>
        <authorList>
            <person name="Lee M.W."/>
            <person name="Lee J.K."/>
            <person name="Kim J.M."/>
            <person name="Choi D.G."/>
            <person name="Baek J.H."/>
            <person name="Bayburt H."/>
            <person name="Jung J.J."/>
            <person name="Han D.M."/>
            <person name="Jeon C.O."/>
        </authorList>
    </citation>
    <scope>NUCLEOTIDE SEQUENCE [LARGE SCALE GENOMIC DNA]</scope>
    <source>
        <strain evidence="3 4">S88</strain>
    </source>
</reference>
<keyword evidence="4" id="KW-1185">Reference proteome</keyword>
<dbReference type="Pfam" id="PF08212">
    <property type="entry name" value="Lipocalin_2"/>
    <property type="match status" value="1"/>
</dbReference>